<dbReference type="GO" id="GO:0046872">
    <property type="term" value="F:metal ion binding"/>
    <property type="evidence" value="ECO:0007669"/>
    <property type="project" value="InterPro"/>
</dbReference>
<keyword evidence="2 4" id="KW-0547">Nucleotide-binding</keyword>
<evidence type="ECO:0000313" key="7">
    <source>
        <dbReference type="Proteomes" id="UP000265325"/>
    </source>
</evidence>
<keyword evidence="3 4" id="KW-0067">ATP-binding</keyword>
<name>A0A2P2GF86_STREW</name>
<dbReference type="InterPro" id="IPR011761">
    <property type="entry name" value="ATP-grasp"/>
</dbReference>
<accession>A0A2P2GF86</accession>
<dbReference type="InterPro" id="IPR052032">
    <property type="entry name" value="ATP-dep_AA_Ligase"/>
</dbReference>
<dbReference type="PANTHER" id="PTHR43585:SF2">
    <property type="entry name" value="ATP-GRASP ENZYME FSQD"/>
    <property type="match status" value="1"/>
</dbReference>
<dbReference type="AlphaFoldDB" id="A0A2P2GF86"/>
<organism evidence="6 7">
    <name type="scientific">Streptomyces showdoensis</name>
    <dbReference type="NCBI Taxonomy" id="68268"/>
    <lineage>
        <taxon>Bacteria</taxon>
        <taxon>Bacillati</taxon>
        <taxon>Actinomycetota</taxon>
        <taxon>Actinomycetes</taxon>
        <taxon>Kitasatosporales</taxon>
        <taxon>Streptomycetaceae</taxon>
        <taxon>Streptomyces</taxon>
    </lineage>
</organism>
<evidence type="ECO:0000256" key="4">
    <source>
        <dbReference type="PROSITE-ProRule" id="PRU00409"/>
    </source>
</evidence>
<evidence type="ECO:0000256" key="3">
    <source>
        <dbReference type="ARBA" id="ARBA00022840"/>
    </source>
</evidence>
<dbReference type="GO" id="GO:0016874">
    <property type="term" value="F:ligase activity"/>
    <property type="evidence" value="ECO:0007669"/>
    <property type="project" value="UniProtKB-KW"/>
</dbReference>
<feature type="domain" description="ATP-grasp" evidence="5">
    <location>
        <begin position="119"/>
        <end position="329"/>
    </location>
</feature>
<gene>
    <name evidence="6" type="ORF">VO63_30275</name>
</gene>
<dbReference type="Pfam" id="PF13535">
    <property type="entry name" value="ATP-grasp_4"/>
    <property type="match status" value="1"/>
</dbReference>
<keyword evidence="7" id="KW-1185">Reference proteome</keyword>
<reference evidence="6 7" key="1">
    <citation type="submission" date="2015-05" db="EMBL/GenBank/DDBJ databases">
        <title>Draft Genome assembly of Streptomyces showdoensis.</title>
        <authorList>
            <person name="Thapa K.K."/>
            <person name="Metsa-Ketela M."/>
        </authorList>
    </citation>
    <scope>NUCLEOTIDE SEQUENCE [LARGE SCALE GENOMIC DNA]</scope>
    <source>
        <strain evidence="6 7">ATCC 15227</strain>
    </source>
</reference>
<keyword evidence="1" id="KW-0436">Ligase</keyword>
<dbReference type="GO" id="GO:0005524">
    <property type="term" value="F:ATP binding"/>
    <property type="evidence" value="ECO:0007669"/>
    <property type="project" value="UniProtKB-UniRule"/>
</dbReference>
<dbReference type="EMBL" id="LAQS01000066">
    <property type="protein sequence ID" value="KKZ70186.1"/>
    <property type="molecule type" value="Genomic_DNA"/>
</dbReference>
<evidence type="ECO:0000256" key="1">
    <source>
        <dbReference type="ARBA" id="ARBA00022598"/>
    </source>
</evidence>
<comment type="caution">
    <text evidence="6">The sequence shown here is derived from an EMBL/GenBank/DDBJ whole genome shotgun (WGS) entry which is preliminary data.</text>
</comment>
<evidence type="ECO:0000256" key="2">
    <source>
        <dbReference type="ARBA" id="ARBA00022741"/>
    </source>
</evidence>
<dbReference type="Proteomes" id="UP000265325">
    <property type="component" value="Unassembled WGS sequence"/>
</dbReference>
<dbReference type="Gene3D" id="3.30.470.20">
    <property type="entry name" value="ATP-grasp fold, B domain"/>
    <property type="match status" value="1"/>
</dbReference>
<proteinExistence type="predicted"/>
<dbReference type="SUPFAM" id="SSF56059">
    <property type="entry name" value="Glutathione synthetase ATP-binding domain-like"/>
    <property type="match status" value="1"/>
</dbReference>
<protein>
    <submittedName>
        <fullName evidence="6">Biotin carboxylase</fullName>
    </submittedName>
</protein>
<dbReference type="OrthoDB" id="24041at2"/>
<evidence type="ECO:0000259" key="5">
    <source>
        <dbReference type="PROSITE" id="PS50975"/>
    </source>
</evidence>
<evidence type="ECO:0000313" key="6">
    <source>
        <dbReference type="EMBL" id="KKZ70186.1"/>
    </source>
</evidence>
<sequence length="443" mass="48534">MLLLSHVGFSFVEDLAEALGARGLKTFVLSSRPEPAHPGRLDDLRRLADRVTAADEHVLTHQDVETCLADLRRQGETVLACVTVWEGYRHLMSLANETLGVGDLGEKQVLGLRDKLGLRNRLFDAGLTRVRATELTPASLADRQADGGRHFVKPVSGIASYGAFPLTAATTWADVERITAESRDDTVYASAFGDDGLTFLVEDYLPGREFSFEVVVTERSAHVVALHEKCEVTETAGTVLENACTSPPVSVTAAERAAGIAWVRRLLDELDLRRGCFHIEARYDADRPEGARWDLIEINPRVGGSLISHSTRELTGGASLLDLWIDSLLAPEGFDERIASLSYTADGETPTENATFFRVFFAEKGRIASVRVNSEELPLEPVVTHLLLKAGDTVDATAREVFLGQLLWRYPRGEAGRLFPELARASAHAIDIQYESQESGGPR</sequence>
<dbReference type="PANTHER" id="PTHR43585">
    <property type="entry name" value="FUMIPYRROLE BIOSYNTHESIS PROTEIN C"/>
    <property type="match status" value="1"/>
</dbReference>
<dbReference type="PROSITE" id="PS50975">
    <property type="entry name" value="ATP_GRASP"/>
    <property type="match status" value="1"/>
</dbReference>